<dbReference type="EMBL" id="JAHRHJ020000004">
    <property type="protein sequence ID" value="KAH9318379.1"/>
    <property type="molecule type" value="Genomic_DNA"/>
</dbReference>
<dbReference type="AlphaFoldDB" id="A0AA38LAT5"/>
<keyword evidence="2" id="KW-1185">Reference proteome</keyword>
<feature type="non-terminal residue" evidence="1">
    <location>
        <position position="154"/>
    </location>
</feature>
<proteinExistence type="predicted"/>
<organism evidence="1 2">
    <name type="scientific">Taxus chinensis</name>
    <name type="common">Chinese yew</name>
    <name type="synonym">Taxus wallichiana var. chinensis</name>
    <dbReference type="NCBI Taxonomy" id="29808"/>
    <lineage>
        <taxon>Eukaryota</taxon>
        <taxon>Viridiplantae</taxon>
        <taxon>Streptophyta</taxon>
        <taxon>Embryophyta</taxon>
        <taxon>Tracheophyta</taxon>
        <taxon>Spermatophyta</taxon>
        <taxon>Pinopsida</taxon>
        <taxon>Pinidae</taxon>
        <taxon>Conifers II</taxon>
        <taxon>Cupressales</taxon>
        <taxon>Taxaceae</taxon>
        <taxon>Taxus</taxon>
    </lineage>
</organism>
<evidence type="ECO:0000313" key="2">
    <source>
        <dbReference type="Proteomes" id="UP000824469"/>
    </source>
</evidence>
<accession>A0AA38LAT5</accession>
<evidence type="ECO:0000313" key="1">
    <source>
        <dbReference type="EMBL" id="KAH9318379.1"/>
    </source>
</evidence>
<reference evidence="1 2" key="1">
    <citation type="journal article" date="2021" name="Nat. Plants">
        <title>The Taxus genome provides insights into paclitaxel biosynthesis.</title>
        <authorList>
            <person name="Xiong X."/>
            <person name="Gou J."/>
            <person name="Liao Q."/>
            <person name="Li Y."/>
            <person name="Zhou Q."/>
            <person name="Bi G."/>
            <person name="Li C."/>
            <person name="Du R."/>
            <person name="Wang X."/>
            <person name="Sun T."/>
            <person name="Guo L."/>
            <person name="Liang H."/>
            <person name="Lu P."/>
            <person name="Wu Y."/>
            <person name="Zhang Z."/>
            <person name="Ro D.K."/>
            <person name="Shang Y."/>
            <person name="Huang S."/>
            <person name="Yan J."/>
        </authorList>
    </citation>
    <scope>NUCLEOTIDE SEQUENCE [LARGE SCALE GENOMIC DNA]</scope>
    <source>
        <strain evidence="1">Ta-2019</strain>
    </source>
</reference>
<feature type="non-terminal residue" evidence="1">
    <location>
        <position position="1"/>
    </location>
</feature>
<sequence>IGPRTYIETVLQGTKIQLEELRVTLQHTFASSHHAKERYIWKDGQITVFSGTDLNLRHRVSLESILGSEEKGLTFATIVSTDFASGISWGFANSYRPCNKLSLFTRFTRDENSVKRIILQAVQQINEKDMLSPICAATLGNQLQAGISWTRRFN</sequence>
<gene>
    <name evidence="1" type="ORF">KI387_020148</name>
</gene>
<protein>
    <submittedName>
        <fullName evidence="1">Uncharacterized protein</fullName>
    </submittedName>
</protein>
<dbReference type="Proteomes" id="UP000824469">
    <property type="component" value="Unassembled WGS sequence"/>
</dbReference>
<name>A0AA38LAT5_TAXCH</name>
<comment type="caution">
    <text evidence="1">The sequence shown here is derived from an EMBL/GenBank/DDBJ whole genome shotgun (WGS) entry which is preliminary data.</text>
</comment>